<gene>
    <name evidence="10 16" type="primary">metK</name>
    <name evidence="16" type="ORF">ABZ921_40275</name>
</gene>
<evidence type="ECO:0000256" key="5">
    <source>
        <dbReference type="ARBA" id="ARBA00022723"/>
    </source>
</evidence>
<evidence type="ECO:0000256" key="10">
    <source>
        <dbReference type="HAMAP-Rule" id="MF_00086"/>
    </source>
</evidence>
<accession>A0ABV3C0U8</accession>
<dbReference type="EC" id="2.5.1.6" evidence="10"/>
<dbReference type="InterPro" id="IPR022630">
    <property type="entry name" value="S-AdoMet_synt_C"/>
</dbReference>
<feature type="binding site" description="in other chain" evidence="10">
    <location>
        <position position="99"/>
    </location>
    <ligand>
        <name>L-methionine</name>
        <dbReference type="ChEBI" id="CHEBI:57844"/>
        <note>ligand shared between two neighboring subunits</note>
    </ligand>
</feature>
<comment type="similarity">
    <text evidence="2 10 12">Belongs to the AdoMet synthase family.</text>
</comment>
<evidence type="ECO:0000256" key="9">
    <source>
        <dbReference type="ARBA" id="ARBA00022958"/>
    </source>
</evidence>
<feature type="binding site" evidence="10">
    <location>
        <position position="17"/>
    </location>
    <ligand>
        <name>Mg(2+)</name>
        <dbReference type="ChEBI" id="CHEBI:18420"/>
    </ligand>
</feature>
<dbReference type="InterPro" id="IPR022629">
    <property type="entry name" value="S-AdoMet_synt_central"/>
</dbReference>
<keyword evidence="8 10" id="KW-0460">Magnesium</keyword>
<feature type="domain" description="S-adenosylmethionine synthetase N-terminal" evidence="13">
    <location>
        <begin position="4"/>
        <end position="101"/>
    </location>
</feature>
<dbReference type="HAMAP" id="MF_00086">
    <property type="entry name" value="S_AdoMet_synth1"/>
    <property type="match status" value="1"/>
</dbReference>
<keyword evidence="10" id="KW-0963">Cytoplasm</keyword>
<feature type="binding site" description="in other chain" evidence="10">
    <location>
        <position position="15"/>
    </location>
    <ligand>
        <name>ATP</name>
        <dbReference type="ChEBI" id="CHEBI:30616"/>
        <note>ligand shared between two neighboring subunits</note>
    </ligand>
</feature>
<evidence type="ECO:0000259" key="13">
    <source>
        <dbReference type="Pfam" id="PF00438"/>
    </source>
</evidence>
<feature type="region of interest" description="Flexible loop" evidence="10">
    <location>
        <begin position="99"/>
        <end position="109"/>
    </location>
</feature>
<feature type="binding site" description="in other chain" evidence="10">
    <location>
        <begin position="247"/>
        <end position="248"/>
    </location>
    <ligand>
        <name>ATP</name>
        <dbReference type="ChEBI" id="CHEBI:30616"/>
        <note>ligand shared between two neighboring subunits</note>
    </ligand>
</feature>
<feature type="binding site" description="in other chain" evidence="10">
    <location>
        <position position="287"/>
    </location>
    <ligand>
        <name>L-methionine</name>
        <dbReference type="ChEBI" id="CHEBI:57844"/>
        <note>ligand shared between two neighboring subunits</note>
    </ligand>
</feature>
<keyword evidence="9 10" id="KW-0630">Potassium</keyword>
<keyword evidence="5 10" id="KW-0479">Metal-binding</keyword>
<evidence type="ECO:0000313" key="16">
    <source>
        <dbReference type="EMBL" id="MEU6826881.1"/>
    </source>
</evidence>
<comment type="subunit">
    <text evidence="10">Homotetramer; dimer of dimers.</text>
</comment>
<keyword evidence="17" id="KW-1185">Reference proteome</keyword>
<dbReference type="InterPro" id="IPR022631">
    <property type="entry name" value="ADOMET_SYNTHASE_CS"/>
</dbReference>
<feature type="domain" description="S-adenosylmethionine synthetase C-terminal" evidence="15">
    <location>
        <begin position="250"/>
        <end position="389"/>
    </location>
</feature>
<keyword evidence="3 10" id="KW-0554">One-carbon metabolism</keyword>
<reference evidence="16 17" key="1">
    <citation type="submission" date="2024-06" db="EMBL/GenBank/DDBJ databases">
        <title>The Natural Products Discovery Center: Release of the First 8490 Sequenced Strains for Exploring Actinobacteria Biosynthetic Diversity.</title>
        <authorList>
            <person name="Kalkreuter E."/>
            <person name="Kautsar S.A."/>
            <person name="Yang D."/>
            <person name="Bader C.D."/>
            <person name="Teijaro C.N."/>
            <person name="Fluegel L."/>
            <person name="Davis C.M."/>
            <person name="Simpson J.R."/>
            <person name="Lauterbach L."/>
            <person name="Steele A.D."/>
            <person name="Gui C."/>
            <person name="Meng S."/>
            <person name="Li G."/>
            <person name="Viehrig K."/>
            <person name="Ye F."/>
            <person name="Su P."/>
            <person name="Kiefer A.F."/>
            <person name="Nichols A."/>
            <person name="Cepeda A.J."/>
            <person name="Yan W."/>
            <person name="Fan B."/>
            <person name="Jiang Y."/>
            <person name="Adhikari A."/>
            <person name="Zheng C.-J."/>
            <person name="Schuster L."/>
            <person name="Cowan T.M."/>
            <person name="Smanski M.J."/>
            <person name="Chevrette M.G."/>
            <person name="De Carvalho L.P.S."/>
            <person name="Shen B."/>
        </authorList>
    </citation>
    <scope>NUCLEOTIDE SEQUENCE [LARGE SCALE GENOMIC DNA]</scope>
    <source>
        <strain evidence="16 17">NPDC046838</strain>
    </source>
</reference>
<evidence type="ECO:0000256" key="8">
    <source>
        <dbReference type="ARBA" id="ARBA00022842"/>
    </source>
</evidence>
<dbReference type="PIRSF" id="PIRSF000497">
    <property type="entry name" value="MAT"/>
    <property type="match status" value="1"/>
</dbReference>
<comment type="catalytic activity">
    <reaction evidence="10">
        <text>L-methionine + ATP + H2O = S-adenosyl-L-methionine + phosphate + diphosphate</text>
        <dbReference type="Rhea" id="RHEA:21080"/>
        <dbReference type="ChEBI" id="CHEBI:15377"/>
        <dbReference type="ChEBI" id="CHEBI:30616"/>
        <dbReference type="ChEBI" id="CHEBI:33019"/>
        <dbReference type="ChEBI" id="CHEBI:43474"/>
        <dbReference type="ChEBI" id="CHEBI:57844"/>
        <dbReference type="ChEBI" id="CHEBI:59789"/>
        <dbReference type="EC" id="2.5.1.6"/>
    </reaction>
</comment>
<feature type="binding site" description="in other chain" evidence="10">
    <location>
        <begin position="262"/>
        <end position="263"/>
    </location>
    <ligand>
        <name>ATP</name>
        <dbReference type="ChEBI" id="CHEBI:30616"/>
        <note>ligand shared between two neighboring subunits</note>
    </ligand>
</feature>
<evidence type="ECO:0000256" key="1">
    <source>
        <dbReference type="ARBA" id="ARBA00005224"/>
    </source>
</evidence>
<dbReference type="Gene3D" id="3.30.300.10">
    <property type="match status" value="3"/>
</dbReference>
<feature type="binding site" description="in other chain" evidence="10">
    <location>
        <begin position="174"/>
        <end position="176"/>
    </location>
    <ligand>
        <name>ATP</name>
        <dbReference type="ChEBI" id="CHEBI:30616"/>
        <note>ligand shared between two neighboring subunits</note>
    </ligand>
</feature>
<dbReference type="PANTHER" id="PTHR11964">
    <property type="entry name" value="S-ADENOSYLMETHIONINE SYNTHETASE"/>
    <property type="match status" value="1"/>
</dbReference>
<feature type="domain" description="S-adenosylmethionine synthetase central" evidence="14">
    <location>
        <begin position="124"/>
        <end position="248"/>
    </location>
</feature>
<feature type="binding site" evidence="10">
    <location>
        <position position="256"/>
    </location>
    <ligand>
        <name>L-methionine</name>
        <dbReference type="ChEBI" id="CHEBI:57844"/>
        <note>ligand shared between two neighboring subunits</note>
    </ligand>
</feature>
<evidence type="ECO:0000256" key="12">
    <source>
        <dbReference type="RuleBase" id="RU004462"/>
    </source>
</evidence>
<feature type="binding site" evidence="10">
    <location>
        <position position="283"/>
    </location>
    <ligand>
        <name>ATP</name>
        <dbReference type="ChEBI" id="CHEBI:30616"/>
        <note>ligand shared between two neighboring subunits</note>
    </ligand>
</feature>
<dbReference type="Pfam" id="PF00438">
    <property type="entry name" value="S-AdoMet_synt_N"/>
    <property type="match status" value="1"/>
</dbReference>
<dbReference type="CDD" id="cd18079">
    <property type="entry name" value="S-AdoMet_synt"/>
    <property type="match status" value="1"/>
</dbReference>
<dbReference type="SUPFAM" id="SSF55973">
    <property type="entry name" value="S-adenosylmethionine synthetase"/>
    <property type="match status" value="3"/>
</dbReference>
<feature type="binding site" evidence="10">
    <location>
        <position position="279"/>
    </location>
    <ligand>
        <name>ATP</name>
        <dbReference type="ChEBI" id="CHEBI:30616"/>
        <note>ligand shared between two neighboring subunits</note>
    </ligand>
</feature>
<evidence type="ECO:0000256" key="6">
    <source>
        <dbReference type="ARBA" id="ARBA00022741"/>
    </source>
</evidence>
<evidence type="ECO:0000313" key="17">
    <source>
        <dbReference type="Proteomes" id="UP001551176"/>
    </source>
</evidence>
<dbReference type="Pfam" id="PF02772">
    <property type="entry name" value="S-AdoMet_synt_M"/>
    <property type="match status" value="1"/>
</dbReference>
<dbReference type="InterPro" id="IPR002133">
    <property type="entry name" value="S-AdoMet_synthetase"/>
</dbReference>
<evidence type="ECO:0000256" key="2">
    <source>
        <dbReference type="ARBA" id="ARBA00009685"/>
    </source>
</evidence>
<dbReference type="InterPro" id="IPR022636">
    <property type="entry name" value="S-AdoMet_synthetase_sfam"/>
</dbReference>
<sequence length="403" mass="43162">MSRRLFTSESVTEGHPDKIADQISDTVLDALLSQDPASRVAVETLITTGQVHIAGEVTTAAYADIATLVRQKILDIGYDSSAKGFDGASCGVSVSIGAQSPDIAQGVDTAYENRVEGDEDELDKQGAGDQGLMFGYASDETPALMPLPIELAHRLSHRLTAVRKDGTVPYLRPDGKTQVTIEYQGSRPVRLDTIVVSSQHAADIDLTDQLTPDLRTHVVEHVLAQLADDGIKLDTDDYRLFVNPTGRFEIGGPMGDAGLTGRKIIVDTYGGMARHGGGAFSGKDPSKVDRSAAYAMRWVAKNVVAAGLATRCEVQVAYAIGKAEPVGLFIETFGTATAPQAAIERAVGEVFDLRPAAIIRDLDLLRPIYAQTAAYGHFGRELPDLTWERTDRADALRKAVEAG</sequence>
<dbReference type="RefSeq" id="WP_359358579.1">
    <property type="nucleotide sequence ID" value="NZ_JBEYXV010000032.1"/>
</dbReference>
<dbReference type="EMBL" id="JBEYXV010000032">
    <property type="protein sequence ID" value="MEU6826881.1"/>
    <property type="molecule type" value="Genomic_DNA"/>
</dbReference>
<comment type="function">
    <text evidence="10">Catalyzes the formation of S-adenosylmethionine (AdoMet) from methionine and ATP. The overall synthetic reaction is composed of two sequential steps, AdoMet formation and the subsequent tripolyphosphate hydrolysis which occurs prior to release of AdoMet from the enzyme.</text>
</comment>
<keyword evidence="4 10" id="KW-0808">Transferase</keyword>
<evidence type="ECO:0000256" key="11">
    <source>
        <dbReference type="RuleBase" id="RU000542"/>
    </source>
</evidence>
<feature type="binding site" evidence="10">
    <location>
        <position position="43"/>
    </location>
    <ligand>
        <name>K(+)</name>
        <dbReference type="ChEBI" id="CHEBI:29103"/>
    </ligand>
</feature>
<evidence type="ECO:0000259" key="15">
    <source>
        <dbReference type="Pfam" id="PF02773"/>
    </source>
</evidence>
<keyword evidence="6 10" id="KW-0547">Nucleotide-binding</keyword>
<feature type="binding site" description="in other chain" evidence="10">
    <location>
        <position position="56"/>
    </location>
    <ligand>
        <name>L-methionine</name>
        <dbReference type="ChEBI" id="CHEBI:57844"/>
        <note>ligand shared between two neighboring subunits</note>
    </ligand>
</feature>
<comment type="cofactor">
    <cofactor evidence="10">
        <name>K(+)</name>
        <dbReference type="ChEBI" id="CHEBI:29103"/>
    </cofactor>
    <text evidence="10">Binds 1 potassium ion per subunit.</text>
</comment>
<comment type="caution">
    <text evidence="16">The sequence shown here is derived from an EMBL/GenBank/DDBJ whole genome shotgun (WGS) entry which is preliminary data.</text>
</comment>
<protein>
    <recommendedName>
        <fullName evidence="10">S-adenosylmethionine synthase</fullName>
        <shortName evidence="10">AdoMet synthase</shortName>
        <ecNumber evidence="10">2.5.1.6</ecNumber>
    </recommendedName>
    <alternativeName>
        <fullName evidence="10">MAT</fullName>
    </alternativeName>
    <alternativeName>
        <fullName evidence="10">Methionine adenosyltransferase</fullName>
    </alternativeName>
</protein>
<dbReference type="GO" id="GO:0004478">
    <property type="term" value="F:methionine adenosyltransferase activity"/>
    <property type="evidence" value="ECO:0007669"/>
    <property type="project" value="UniProtKB-EC"/>
</dbReference>
<keyword evidence="7 10" id="KW-0067">ATP-binding</keyword>
<proteinExistence type="inferred from homology"/>
<evidence type="ECO:0000256" key="7">
    <source>
        <dbReference type="ARBA" id="ARBA00022840"/>
    </source>
</evidence>
<dbReference type="Pfam" id="PF02773">
    <property type="entry name" value="S-AdoMet_synt_C"/>
    <property type="match status" value="1"/>
</dbReference>
<comment type="cofactor">
    <cofactor evidence="10">
        <name>Mg(2+)</name>
        <dbReference type="ChEBI" id="CHEBI:18420"/>
    </cofactor>
    <text evidence="10">Binds 2 divalent ions per subunit.</text>
</comment>
<dbReference type="InterPro" id="IPR022628">
    <property type="entry name" value="S-AdoMet_synt_N"/>
</dbReference>
<evidence type="ECO:0000256" key="4">
    <source>
        <dbReference type="ARBA" id="ARBA00022679"/>
    </source>
</evidence>
<dbReference type="Proteomes" id="UP001551176">
    <property type="component" value="Unassembled WGS sequence"/>
</dbReference>
<feature type="binding site" evidence="10">
    <location>
        <position position="256"/>
    </location>
    <ligand>
        <name>ATP</name>
        <dbReference type="ChEBI" id="CHEBI:30616"/>
        <note>ligand shared between two neighboring subunits</note>
    </ligand>
</feature>
<dbReference type="PROSITE" id="PS00377">
    <property type="entry name" value="ADOMET_SYNTHASE_2"/>
    <property type="match status" value="1"/>
</dbReference>
<dbReference type="NCBIfam" id="TIGR01034">
    <property type="entry name" value="metK"/>
    <property type="match status" value="1"/>
</dbReference>
<name>A0ABV3C0U8_9ACTN</name>
<evidence type="ECO:0000256" key="3">
    <source>
        <dbReference type="ARBA" id="ARBA00022563"/>
    </source>
</evidence>
<comment type="pathway">
    <text evidence="1 10">Amino-acid biosynthesis; S-adenosyl-L-methionine biosynthesis; S-adenosyl-L-methionine from L-methionine: step 1/1.</text>
</comment>
<dbReference type="PROSITE" id="PS00376">
    <property type="entry name" value="ADOMET_SYNTHASE_1"/>
    <property type="match status" value="1"/>
</dbReference>
<comment type="subcellular location">
    <subcellularLocation>
        <location evidence="10 11">Cytoplasm</location>
    </subcellularLocation>
</comment>
<organism evidence="16 17">
    <name type="scientific">Streptomyces atriruber</name>
    <dbReference type="NCBI Taxonomy" id="545121"/>
    <lineage>
        <taxon>Bacteria</taxon>
        <taxon>Bacillati</taxon>
        <taxon>Actinomycetota</taxon>
        <taxon>Actinomycetes</taxon>
        <taxon>Kitasatosporales</taxon>
        <taxon>Streptomycetaceae</taxon>
        <taxon>Streptomyces</taxon>
    </lineage>
</organism>
<evidence type="ECO:0000259" key="14">
    <source>
        <dbReference type="Pfam" id="PF02772"/>
    </source>
</evidence>